<dbReference type="Proteomes" id="UP000657918">
    <property type="component" value="Unassembled WGS sequence"/>
</dbReference>
<evidence type="ECO:0000313" key="10">
    <source>
        <dbReference type="EMBL" id="KAF9681303.1"/>
    </source>
</evidence>
<sequence>MASNSSDKELEQQLLEAGNKLLNPPPPVDELLSLLDQVENCLSKVEQSPLKSMQNALSPSQNALVADQLFRHSNIDVKVAVAACISEITRITAPDAPYDDDRMKEVFQLIVSSFENLDDKSSQSYVKRASILETVAKVRSCVVMLDLECDALIIEMFQHFFKAIRDYHPENVFSSMETIMSLVLEESEDISVELLSPLLASVKRGDKEVLPVARKLGEKVLESCAMKVKPYLIQTVKSLGISLDDYSDIVGSICQEISGAVEQNDVHAGDENKFIMYRISLKSLTQWSLVDAGSCLLVQFFFTWLEFHFSQYACDLLQVNGEETTEVVTPEQAEPANDKCPKSAVSNGVTLMEEDDSLAYSDSMKKQEDDNHTDQLKNMDLPSNAEPDISNADKVVNTESEAEQTSKKSEKSPTNLAEPSEISCVDSEKEAEELPDDKIHSEDVPGSPHKDQPVGEAISSENVKETGSQPPSPKALEDDSVPVVSPSVCENLPDESFSKKGGRAKKKESLNKHSAPSSADVPNKVSDGTSDSEAKLHKCSGKEAPAGTSGEDKTPMKTDESKKESDTTGKPEAKPLKQTSKKVGTLKESDTTNEPEAKARKQSSKKVDASKKESDTSGDPEAKLPKQSSKKVDTSKKESNTAEESDAKSLKQSSKKVDGSSSNNNDGSILKQSEDKKRQGHGKAFSEKHVTKDDDKEKAPSTKSAAKSAKEEHHLDETPVTSTKRKRAAGDEKVTYQAGEASDIKEFDENVVGSKVKVWWPKDRQYYEGKVVSFDRIKKKHKVLYTDGDEEMLVLKRQKFEFIGDDSESNKEEEARHSSPETSSETPLKKRMKTSSDKSTKQGKGDGSSKRGSGASSSKSKSATAKSGGKSKEVSKTGGKSVDDSKFKKSDDRGKNKDRASKSGSKSDVASETAIKSKNDDLMTSKASKSKEDDTSTPKPFKSKQETPKTGKSRHDTPKVSSNLKGKSSKSGGKSNVNSVGKLKSGSSKVKETDDDEETSTDSDKVQQIAKVKMGSSTKGQRSEMKSGKKRRRT</sequence>
<evidence type="ECO:0000256" key="1">
    <source>
        <dbReference type="ARBA" id="ARBA00004123"/>
    </source>
</evidence>
<dbReference type="PANTHER" id="PTHR12663">
    <property type="entry name" value="ANDROGEN INDUCED INHIBITOR OF PROLIFERATION AS3 / PDS5-RELATED"/>
    <property type="match status" value="1"/>
</dbReference>
<dbReference type="PANTHER" id="PTHR12663:SF3">
    <property type="entry name" value="SISTER CHROMATID COHESION PROTEIN PDS5 HOMOLOG C"/>
    <property type="match status" value="1"/>
</dbReference>
<feature type="compositionally biased region" description="Basic and acidic residues" evidence="8">
    <location>
        <begin position="550"/>
        <end position="575"/>
    </location>
</feature>
<organism evidence="10 11">
    <name type="scientific">Salix dunnii</name>
    <dbReference type="NCBI Taxonomy" id="1413687"/>
    <lineage>
        <taxon>Eukaryota</taxon>
        <taxon>Viridiplantae</taxon>
        <taxon>Streptophyta</taxon>
        <taxon>Embryophyta</taxon>
        <taxon>Tracheophyta</taxon>
        <taxon>Spermatophyta</taxon>
        <taxon>Magnoliopsida</taxon>
        <taxon>eudicotyledons</taxon>
        <taxon>Gunneridae</taxon>
        <taxon>Pentapetalae</taxon>
        <taxon>rosids</taxon>
        <taxon>fabids</taxon>
        <taxon>Malpighiales</taxon>
        <taxon>Salicaceae</taxon>
        <taxon>Saliceae</taxon>
        <taxon>Salix</taxon>
    </lineage>
</organism>
<evidence type="ECO:0000256" key="4">
    <source>
        <dbReference type="ARBA" id="ARBA00022776"/>
    </source>
</evidence>
<feature type="compositionally biased region" description="Basic and acidic residues" evidence="8">
    <location>
        <begin position="943"/>
        <end position="958"/>
    </location>
</feature>
<feature type="compositionally biased region" description="Polar residues" evidence="8">
    <location>
        <begin position="902"/>
        <end position="914"/>
    </location>
</feature>
<keyword evidence="5" id="KW-0234">DNA repair</keyword>
<feature type="compositionally biased region" description="Polar residues" evidence="8">
    <location>
        <begin position="459"/>
        <end position="469"/>
    </location>
</feature>
<dbReference type="GO" id="GO:0000785">
    <property type="term" value="C:chromatin"/>
    <property type="evidence" value="ECO:0007669"/>
    <property type="project" value="TreeGrafter"/>
</dbReference>
<feature type="compositionally biased region" description="Basic and acidic residues" evidence="8">
    <location>
        <begin position="870"/>
        <end position="901"/>
    </location>
</feature>
<comment type="subcellular location">
    <subcellularLocation>
        <location evidence="1">Nucleus</location>
    </subcellularLocation>
</comment>
<feature type="compositionally biased region" description="Basic and acidic residues" evidence="8">
    <location>
        <begin position="363"/>
        <end position="377"/>
    </location>
</feature>
<dbReference type="InterPro" id="IPR039776">
    <property type="entry name" value="Pds5"/>
</dbReference>
<name>A0A835K3E8_9ROSI</name>
<keyword evidence="4" id="KW-0498">Mitosis</keyword>
<feature type="compositionally biased region" description="Basic and acidic residues" evidence="8">
    <location>
        <begin position="436"/>
        <end position="453"/>
    </location>
</feature>
<feature type="compositionally biased region" description="Basic and acidic residues" evidence="8">
    <location>
        <begin position="684"/>
        <end position="700"/>
    </location>
</feature>
<dbReference type="Gene3D" id="2.30.30.140">
    <property type="match status" value="1"/>
</dbReference>
<accession>A0A835K3E8</accession>
<evidence type="ECO:0000256" key="2">
    <source>
        <dbReference type="ARBA" id="ARBA00022618"/>
    </source>
</evidence>
<proteinExistence type="predicted"/>
<feature type="compositionally biased region" description="Basic and acidic residues" evidence="8">
    <location>
        <begin position="834"/>
        <end position="849"/>
    </location>
</feature>
<feature type="compositionally biased region" description="Low complexity" evidence="8">
    <location>
        <begin position="959"/>
        <end position="988"/>
    </location>
</feature>
<reference evidence="10 11" key="1">
    <citation type="submission" date="2020-10" db="EMBL/GenBank/DDBJ databases">
        <title>Plant Genome Project.</title>
        <authorList>
            <person name="Zhang R.-G."/>
        </authorList>
    </citation>
    <scope>NUCLEOTIDE SEQUENCE [LARGE SCALE GENOMIC DNA]</scope>
    <source>
        <strain evidence="10">FAFU-HL-1</strain>
        <tissue evidence="10">Leaf</tissue>
    </source>
</reference>
<keyword evidence="7" id="KW-0131">Cell cycle</keyword>
<feature type="region of interest" description="Disordered" evidence="8">
    <location>
        <begin position="801"/>
        <end position="1034"/>
    </location>
</feature>
<feature type="compositionally biased region" description="Basic and acidic residues" evidence="8">
    <location>
        <begin position="915"/>
        <end position="936"/>
    </location>
</feature>
<keyword evidence="2" id="KW-0132">Cell division</keyword>
<dbReference type="GO" id="GO:0051301">
    <property type="term" value="P:cell division"/>
    <property type="evidence" value="ECO:0007669"/>
    <property type="project" value="UniProtKB-KW"/>
</dbReference>
<evidence type="ECO:0000256" key="7">
    <source>
        <dbReference type="ARBA" id="ARBA00023306"/>
    </source>
</evidence>
<feature type="region of interest" description="Disordered" evidence="8">
    <location>
        <begin position="361"/>
        <end position="736"/>
    </location>
</feature>
<dbReference type="GO" id="GO:0035825">
    <property type="term" value="P:homologous recombination"/>
    <property type="evidence" value="ECO:0007669"/>
    <property type="project" value="UniProtKB-ARBA"/>
</dbReference>
<dbReference type="InterPro" id="IPR016024">
    <property type="entry name" value="ARM-type_fold"/>
</dbReference>
<comment type="caution">
    <text evidence="10">The sequence shown here is derived from an EMBL/GenBank/DDBJ whole genome shotgun (WGS) entry which is preliminary data.</text>
</comment>
<feature type="compositionally biased region" description="Basic and acidic residues" evidence="8">
    <location>
        <begin position="585"/>
        <end position="649"/>
    </location>
</feature>
<dbReference type="AlphaFoldDB" id="A0A835K3E8"/>
<dbReference type="GO" id="GO:0007064">
    <property type="term" value="P:mitotic sister chromatid cohesion"/>
    <property type="evidence" value="ECO:0007669"/>
    <property type="project" value="InterPro"/>
</dbReference>
<feature type="domain" description="Tudor" evidence="9">
    <location>
        <begin position="748"/>
        <end position="806"/>
    </location>
</feature>
<evidence type="ECO:0000313" key="11">
    <source>
        <dbReference type="Proteomes" id="UP000657918"/>
    </source>
</evidence>
<keyword evidence="3" id="KW-0227">DNA damage</keyword>
<evidence type="ECO:0000256" key="8">
    <source>
        <dbReference type="SAM" id="MobiDB-lite"/>
    </source>
</evidence>
<keyword evidence="11" id="KW-1185">Reference proteome</keyword>
<dbReference type="InterPro" id="IPR002999">
    <property type="entry name" value="Tudor"/>
</dbReference>
<dbReference type="GO" id="GO:0006281">
    <property type="term" value="P:DNA repair"/>
    <property type="evidence" value="ECO:0007669"/>
    <property type="project" value="UniProtKB-KW"/>
</dbReference>
<keyword evidence="6" id="KW-0539">Nucleus</keyword>
<evidence type="ECO:0000256" key="6">
    <source>
        <dbReference type="ARBA" id="ARBA00023242"/>
    </source>
</evidence>
<dbReference type="SMART" id="SM00333">
    <property type="entry name" value="TUDOR"/>
    <property type="match status" value="1"/>
</dbReference>
<dbReference type="GO" id="GO:0005634">
    <property type="term" value="C:nucleus"/>
    <property type="evidence" value="ECO:0007669"/>
    <property type="project" value="UniProtKB-SubCell"/>
</dbReference>
<feature type="compositionally biased region" description="Basic and acidic residues" evidence="8">
    <location>
        <begin position="801"/>
        <end position="819"/>
    </location>
</feature>
<evidence type="ECO:0000259" key="9">
    <source>
        <dbReference type="SMART" id="SM00333"/>
    </source>
</evidence>
<dbReference type="OrthoDB" id="200660at2759"/>
<dbReference type="Pfam" id="PF20168">
    <property type="entry name" value="PDS5"/>
    <property type="match status" value="1"/>
</dbReference>
<dbReference type="SUPFAM" id="SSF63748">
    <property type="entry name" value="Tudor/PWWP/MBT"/>
    <property type="match status" value="1"/>
</dbReference>
<protein>
    <recommendedName>
        <fullName evidence="9">Tudor domain-containing protein</fullName>
    </recommendedName>
</protein>
<feature type="compositionally biased region" description="Low complexity" evidence="8">
    <location>
        <begin position="659"/>
        <end position="668"/>
    </location>
</feature>
<feature type="compositionally biased region" description="Low complexity" evidence="8">
    <location>
        <begin position="850"/>
        <end position="868"/>
    </location>
</feature>
<dbReference type="EMBL" id="JADGMS010000006">
    <property type="protein sequence ID" value="KAF9681303.1"/>
    <property type="molecule type" value="Genomic_DNA"/>
</dbReference>
<gene>
    <name evidence="10" type="ORF">SADUNF_Sadunf06G0211900</name>
</gene>
<dbReference type="CDD" id="cd20404">
    <property type="entry name" value="Tudor_Agenet_AtEML-like"/>
    <property type="match status" value="1"/>
</dbReference>
<dbReference type="SUPFAM" id="SSF48371">
    <property type="entry name" value="ARM repeat"/>
    <property type="match status" value="1"/>
</dbReference>
<evidence type="ECO:0000256" key="5">
    <source>
        <dbReference type="ARBA" id="ARBA00023204"/>
    </source>
</evidence>
<evidence type="ECO:0000256" key="3">
    <source>
        <dbReference type="ARBA" id="ARBA00022763"/>
    </source>
</evidence>
<feature type="compositionally biased region" description="Basic and acidic residues" evidence="8">
    <location>
        <begin position="708"/>
        <end position="717"/>
    </location>
</feature>